<keyword evidence="8" id="KW-0472">Membrane</keyword>
<accession>A0A0L7LGE4</accession>
<comment type="caution">
    <text evidence="14">The sequence shown here is derived from an EMBL/GenBank/DDBJ whole genome shotgun (WGS) entry which is preliminary data.</text>
</comment>
<keyword evidence="7" id="KW-0378">Hydrolase</keyword>
<protein>
    <recommendedName>
        <fullName evidence="5">Multiple inositol polyphosphate phosphatase 1</fullName>
        <ecNumber evidence="4">3.1.3.62</ecNumber>
        <ecNumber evidence="3">3.1.3.80</ecNumber>
    </recommendedName>
    <alternativeName>
        <fullName evidence="9">2,3-bisphosphoglycerate 3-phosphatase</fullName>
    </alternativeName>
</protein>
<evidence type="ECO:0000256" key="10">
    <source>
        <dbReference type="ARBA" id="ARBA00043668"/>
    </source>
</evidence>
<evidence type="ECO:0000256" key="12">
    <source>
        <dbReference type="ARBA" id="ARBA00043691"/>
    </source>
</evidence>
<comment type="catalytic activity">
    <reaction evidence="10">
        <text>1D-myo-inositol 1,2,5,6-tetrakisphosphate + H2O = 1D-myo-inositol 1,2,6-trisphosphate + phosphate</text>
        <dbReference type="Rhea" id="RHEA:77119"/>
        <dbReference type="ChEBI" id="CHEBI:15377"/>
        <dbReference type="ChEBI" id="CHEBI:43474"/>
        <dbReference type="ChEBI" id="CHEBI:195535"/>
        <dbReference type="ChEBI" id="CHEBI:195537"/>
        <dbReference type="EC" id="3.1.3.62"/>
    </reaction>
    <physiologicalReaction direction="left-to-right" evidence="10">
        <dbReference type="Rhea" id="RHEA:77120"/>
    </physiologicalReaction>
</comment>
<feature type="non-terminal residue" evidence="14">
    <location>
        <position position="1"/>
    </location>
</feature>
<evidence type="ECO:0000256" key="13">
    <source>
        <dbReference type="ARBA" id="ARBA00043832"/>
    </source>
</evidence>
<comment type="subcellular location">
    <subcellularLocation>
        <location evidence="1">Membrane</location>
    </subcellularLocation>
</comment>
<comment type="similarity">
    <text evidence="2">Belongs to the histidine acid phosphatase family. MINPP1 subfamily.</text>
</comment>
<organism evidence="14 15">
    <name type="scientific">Operophtera brumata</name>
    <name type="common">Winter moth</name>
    <name type="synonym">Phalaena brumata</name>
    <dbReference type="NCBI Taxonomy" id="104452"/>
    <lineage>
        <taxon>Eukaryota</taxon>
        <taxon>Metazoa</taxon>
        <taxon>Ecdysozoa</taxon>
        <taxon>Arthropoda</taxon>
        <taxon>Hexapoda</taxon>
        <taxon>Insecta</taxon>
        <taxon>Pterygota</taxon>
        <taxon>Neoptera</taxon>
        <taxon>Endopterygota</taxon>
        <taxon>Lepidoptera</taxon>
        <taxon>Glossata</taxon>
        <taxon>Ditrysia</taxon>
        <taxon>Geometroidea</taxon>
        <taxon>Geometridae</taxon>
        <taxon>Larentiinae</taxon>
        <taxon>Operophtera</taxon>
    </lineage>
</organism>
<evidence type="ECO:0000256" key="7">
    <source>
        <dbReference type="ARBA" id="ARBA00022801"/>
    </source>
</evidence>
<dbReference type="Proteomes" id="UP000037510">
    <property type="component" value="Unassembled WGS sequence"/>
</dbReference>
<evidence type="ECO:0000256" key="2">
    <source>
        <dbReference type="ARBA" id="ARBA00008422"/>
    </source>
</evidence>
<dbReference type="SUPFAM" id="SSF53254">
    <property type="entry name" value="Phosphoglycerate mutase-like"/>
    <property type="match status" value="2"/>
</dbReference>
<evidence type="ECO:0000256" key="4">
    <source>
        <dbReference type="ARBA" id="ARBA00013040"/>
    </source>
</evidence>
<evidence type="ECO:0000256" key="11">
    <source>
        <dbReference type="ARBA" id="ARBA00043671"/>
    </source>
</evidence>
<gene>
    <name evidence="14" type="ORF">OBRU01_09009</name>
</gene>
<dbReference type="STRING" id="104452.A0A0L7LGE4"/>
<comment type="catalytic activity">
    <reaction evidence="13">
        <text>(2R)-2,3-bisphosphoglycerate + H2O = (2R)-2-phosphoglycerate + phosphate</text>
        <dbReference type="Rhea" id="RHEA:27381"/>
        <dbReference type="ChEBI" id="CHEBI:15377"/>
        <dbReference type="ChEBI" id="CHEBI:43474"/>
        <dbReference type="ChEBI" id="CHEBI:58248"/>
        <dbReference type="ChEBI" id="CHEBI:58289"/>
        <dbReference type="EC" id="3.1.3.80"/>
    </reaction>
    <physiologicalReaction direction="left-to-right" evidence="13">
        <dbReference type="Rhea" id="RHEA:27382"/>
    </physiologicalReaction>
</comment>
<dbReference type="GO" id="GO:0034417">
    <property type="term" value="F:bisphosphoglycerate 3-phosphatase activity"/>
    <property type="evidence" value="ECO:0007669"/>
    <property type="project" value="UniProtKB-EC"/>
</dbReference>
<dbReference type="PANTHER" id="PTHR20963:SF8">
    <property type="entry name" value="MULTIPLE INOSITOL POLYPHOSPHATE PHOSPHATASE 1"/>
    <property type="match status" value="1"/>
</dbReference>
<proteinExistence type="inferred from homology"/>
<evidence type="ECO:0000313" key="15">
    <source>
        <dbReference type="Proteomes" id="UP000037510"/>
    </source>
</evidence>
<dbReference type="GO" id="GO:0052745">
    <property type="term" value="F:inositol phosphate phosphatase activity"/>
    <property type="evidence" value="ECO:0007669"/>
    <property type="project" value="TreeGrafter"/>
</dbReference>
<feature type="non-terminal residue" evidence="14">
    <location>
        <position position="789"/>
    </location>
</feature>
<comment type="catalytic activity">
    <reaction evidence="12">
        <text>1D-myo-inositol hexakisphosphate + H2O = 1D-myo-inositol 1,2,4,5,6-pentakisphosphate + phosphate</text>
        <dbReference type="Rhea" id="RHEA:16989"/>
        <dbReference type="ChEBI" id="CHEBI:15377"/>
        <dbReference type="ChEBI" id="CHEBI:43474"/>
        <dbReference type="ChEBI" id="CHEBI:57798"/>
        <dbReference type="ChEBI" id="CHEBI:58130"/>
        <dbReference type="EC" id="3.1.3.62"/>
    </reaction>
    <physiologicalReaction direction="left-to-right" evidence="12">
        <dbReference type="Rhea" id="RHEA:16990"/>
    </physiologicalReaction>
</comment>
<name>A0A0L7LGE4_OPEBR</name>
<keyword evidence="6" id="KW-0732">Signal</keyword>
<keyword evidence="15" id="KW-1185">Reference proteome</keyword>
<reference evidence="14 15" key="1">
    <citation type="journal article" date="2015" name="Genome Biol. Evol.">
        <title>The genome of winter moth (Operophtera brumata) provides a genomic perspective on sexual dimorphism and phenology.</title>
        <authorList>
            <person name="Derks M.F."/>
            <person name="Smit S."/>
            <person name="Salis L."/>
            <person name="Schijlen E."/>
            <person name="Bossers A."/>
            <person name="Mateman C."/>
            <person name="Pijl A.S."/>
            <person name="de Ridder D."/>
            <person name="Groenen M.A."/>
            <person name="Visser M.E."/>
            <person name="Megens H.J."/>
        </authorList>
    </citation>
    <scope>NUCLEOTIDE SEQUENCE [LARGE SCALE GENOMIC DNA]</scope>
    <source>
        <strain evidence="14">WM2013NL</strain>
        <tissue evidence="14">Head and thorax</tissue>
    </source>
</reference>
<dbReference type="AlphaFoldDB" id="A0A0L7LGE4"/>
<dbReference type="Pfam" id="PF00328">
    <property type="entry name" value="His_Phos_2"/>
    <property type="match status" value="2"/>
</dbReference>
<dbReference type="InterPro" id="IPR029033">
    <property type="entry name" value="His_PPase_superfam"/>
</dbReference>
<evidence type="ECO:0000256" key="6">
    <source>
        <dbReference type="ARBA" id="ARBA00022729"/>
    </source>
</evidence>
<dbReference type="EC" id="3.1.3.62" evidence="4"/>
<dbReference type="PANTHER" id="PTHR20963">
    <property type="entry name" value="MULTIPLE INOSITOL POLYPHOSPHATE PHOSPHATASE-RELATED"/>
    <property type="match status" value="1"/>
</dbReference>
<sequence>MRDSVVKLTGCEPVSIWGLVRHGKIYPGLSSAANMKDAIVFKDYVVSSYDKGNSSLCAQDVDNLRRWMPDSKMFGKTHQLSEEGYQESLGIGSRLKQAFPKLLSKLNKDNYTFRPASGTWIEDSAKAFLGGLQNEQLVVDKVEENNDIMAPYQSCSKYQKDVLDNPKTYLETKKYRESPEYLAMKDRIPRRIGIDYALTDVNITALYDWCRYTWSGSENKVSPWCALFTTEDLKVLEYANDLKHYYENGYGTQTNELFGQIPLADLLNQFQEVKDGKGKKIVTYFTDTTMIEMVYTALNLFNDEKPLNGARKDPKRKWRNSKLSPFSSNLFAVLNRVLYDKFCVIFRCEDNDYNVVFYVNEEALIPICKDGVCTWQEFENKLKPFSAASTDCCPYKYFSDKTPYNNVRGDIRDSIVKLKGCQPISIWSLLGTAKSIAEIDLFKTLNESLSIREKVISSSMSGKSSLCAQDVENLQNWKADSKMLSKTNFLTEEGTQELIGIASRLQQAFPSLLRDLKDGNHKLSSAEGLMEESAKVFVKGFHGRISLGKTKDNIIPHKTCKKYQDLLQNPSFYSEVRKYEKTADFFATKDRLQRRLGIENLSDAGIKSLYDLCRLAWSGIENKFSPWCALFTTEDLRVLEYIGDLEHYYRSGYGTPINSVLGRIPLADLFNNFQAAKSGTGLTIAAYFSDSTTVDMVSTALNLLKDESPLSGAKRNPKRKWRTSKLSVFSANLVAVLNRCESDGETDHNVVFYLNEEPLLPICERGFCSWEEFEEKLRPFINSTVDVCH</sequence>
<dbReference type="CDD" id="cd07061">
    <property type="entry name" value="HP_HAP_like"/>
    <property type="match status" value="2"/>
</dbReference>
<dbReference type="Gene3D" id="3.40.50.1240">
    <property type="entry name" value="Phosphoglycerate mutase-like"/>
    <property type="match status" value="2"/>
</dbReference>
<dbReference type="InterPro" id="IPR000560">
    <property type="entry name" value="His_Pase_clade-2"/>
</dbReference>
<dbReference type="EMBL" id="JTDY01001212">
    <property type="protein sequence ID" value="KOB74522.1"/>
    <property type="molecule type" value="Genomic_DNA"/>
</dbReference>
<evidence type="ECO:0000256" key="1">
    <source>
        <dbReference type="ARBA" id="ARBA00004370"/>
    </source>
</evidence>
<dbReference type="EC" id="3.1.3.80" evidence="3"/>
<dbReference type="GO" id="GO:0016020">
    <property type="term" value="C:membrane"/>
    <property type="evidence" value="ECO:0007669"/>
    <property type="project" value="UniProtKB-SubCell"/>
</dbReference>
<evidence type="ECO:0000256" key="9">
    <source>
        <dbReference type="ARBA" id="ARBA00031642"/>
    </source>
</evidence>
<evidence type="ECO:0000256" key="3">
    <source>
        <dbReference type="ARBA" id="ARBA00012976"/>
    </source>
</evidence>
<evidence type="ECO:0000256" key="8">
    <source>
        <dbReference type="ARBA" id="ARBA00023136"/>
    </source>
</evidence>
<evidence type="ECO:0000313" key="14">
    <source>
        <dbReference type="EMBL" id="KOB74522.1"/>
    </source>
</evidence>
<evidence type="ECO:0000256" key="5">
    <source>
        <dbReference type="ARBA" id="ARBA00018097"/>
    </source>
</evidence>
<dbReference type="GO" id="GO:0003993">
    <property type="term" value="F:acid phosphatase activity"/>
    <property type="evidence" value="ECO:0007669"/>
    <property type="project" value="TreeGrafter"/>
</dbReference>
<comment type="catalytic activity">
    <reaction evidence="11">
        <text>1D-myo-inositol 1,2,4,5,6-pentakisphosphate + H2O = 1D-myo-inositol 1,2,5,6-tetrakisphosphate + phosphate</text>
        <dbReference type="Rhea" id="RHEA:77115"/>
        <dbReference type="ChEBI" id="CHEBI:15377"/>
        <dbReference type="ChEBI" id="CHEBI:43474"/>
        <dbReference type="ChEBI" id="CHEBI:57798"/>
        <dbReference type="ChEBI" id="CHEBI:195535"/>
        <dbReference type="EC" id="3.1.3.62"/>
    </reaction>
    <physiologicalReaction direction="left-to-right" evidence="11">
        <dbReference type="Rhea" id="RHEA:77116"/>
    </physiologicalReaction>
</comment>